<name>A0ABT5IKH8_9NEIS</name>
<evidence type="ECO:0000256" key="2">
    <source>
        <dbReference type="SAM" id="Phobius"/>
    </source>
</evidence>
<proteinExistence type="predicted"/>
<keyword evidence="4" id="KW-1185">Reference proteome</keyword>
<dbReference type="RefSeq" id="WP_272770738.1">
    <property type="nucleotide sequence ID" value="NZ_JAQQLE010000002.1"/>
</dbReference>
<evidence type="ECO:0000313" key="3">
    <source>
        <dbReference type="EMBL" id="MDC7713064.1"/>
    </source>
</evidence>
<feature type="region of interest" description="Disordered" evidence="1">
    <location>
        <begin position="27"/>
        <end position="50"/>
    </location>
</feature>
<evidence type="ECO:0000313" key="4">
    <source>
        <dbReference type="Proteomes" id="UP001222030"/>
    </source>
</evidence>
<feature type="compositionally biased region" description="Gly residues" evidence="1">
    <location>
        <begin position="38"/>
        <end position="50"/>
    </location>
</feature>
<evidence type="ECO:0000256" key="1">
    <source>
        <dbReference type="SAM" id="MobiDB-lite"/>
    </source>
</evidence>
<reference evidence="3 4" key="1">
    <citation type="submission" date="2023-01" db="EMBL/GenBank/DDBJ databases">
        <title>Novel species of the genus Vogesella isolated from rivers.</title>
        <authorList>
            <person name="Lu H."/>
        </authorList>
    </citation>
    <scope>NUCLEOTIDE SEQUENCE [LARGE SCALE GENOMIC DNA]</scope>
    <source>
        <strain evidence="3 4">LYT5W</strain>
    </source>
</reference>
<dbReference type="EMBL" id="JAQQLE010000002">
    <property type="protein sequence ID" value="MDC7713064.1"/>
    <property type="molecule type" value="Genomic_DNA"/>
</dbReference>
<dbReference type="Proteomes" id="UP001222030">
    <property type="component" value="Unassembled WGS sequence"/>
</dbReference>
<comment type="caution">
    <text evidence="3">The sequence shown here is derived from an EMBL/GenBank/DDBJ whole genome shotgun (WGS) entry which is preliminary data.</text>
</comment>
<feature type="compositionally biased region" description="Low complexity" evidence="1">
    <location>
        <begin position="27"/>
        <end position="37"/>
    </location>
</feature>
<protein>
    <submittedName>
        <fullName evidence="3">Uncharacterized protein</fullName>
    </submittedName>
</protein>
<sequence>MSRLTYLLYCAAIVLVSTLINYTANSDDGGSYRSSSGRSGGGGFFGGGHK</sequence>
<feature type="transmembrane region" description="Helical" evidence="2">
    <location>
        <begin position="6"/>
        <end position="24"/>
    </location>
</feature>
<organism evidence="3 4">
    <name type="scientific">Vogesella margarita</name>
    <dbReference type="NCBI Taxonomy" id="2984199"/>
    <lineage>
        <taxon>Bacteria</taxon>
        <taxon>Pseudomonadati</taxon>
        <taxon>Pseudomonadota</taxon>
        <taxon>Betaproteobacteria</taxon>
        <taxon>Neisseriales</taxon>
        <taxon>Chromobacteriaceae</taxon>
        <taxon>Vogesella</taxon>
    </lineage>
</organism>
<accession>A0ABT5IKH8</accession>
<keyword evidence="2" id="KW-0472">Membrane</keyword>
<keyword evidence="2" id="KW-0812">Transmembrane</keyword>
<keyword evidence="2" id="KW-1133">Transmembrane helix</keyword>
<gene>
    <name evidence="3" type="ORF">PQU96_02795</name>
</gene>